<name>A0ABQ8SKY0_PERAM</name>
<dbReference type="EMBL" id="JAJSOF020000027">
    <property type="protein sequence ID" value="KAJ4434130.1"/>
    <property type="molecule type" value="Genomic_DNA"/>
</dbReference>
<proteinExistence type="predicted"/>
<comment type="caution">
    <text evidence="1">The sequence shown here is derived from an EMBL/GenBank/DDBJ whole genome shotgun (WGS) entry which is preliminary data.</text>
</comment>
<protein>
    <recommendedName>
        <fullName evidence="3">Transposase</fullName>
    </recommendedName>
</protein>
<sequence length="224" mass="25644">MCRSSSAVTSSIVLNRRWRTATGMDLSASTVHRRLLRAGLLARTPLRRLPLSKTTNASDCNGQDNLTSIKEVLEPEVLPLLQATPHPIFQQDSTRPHVARIVQAFFEERRISLLPWPARSPDISPIEHVWDMSIVRVSIQRRSKTGTYHLVQDSIGKYVYIYNTVVIYLSTSLIWLRFCDKKPTEAKMPFLLARRVLSLLNYFRAEKTEITTVVSMTNIKPILR</sequence>
<dbReference type="InterPro" id="IPR036397">
    <property type="entry name" value="RNaseH_sf"/>
</dbReference>
<keyword evidence="2" id="KW-1185">Reference proteome</keyword>
<evidence type="ECO:0000313" key="1">
    <source>
        <dbReference type="EMBL" id="KAJ4434130.1"/>
    </source>
</evidence>
<dbReference type="Proteomes" id="UP001148838">
    <property type="component" value="Unassembled WGS sequence"/>
</dbReference>
<gene>
    <name evidence="1" type="ORF">ANN_16450</name>
</gene>
<evidence type="ECO:0008006" key="3">
    <source>
        <dbReference type="Google" id="ProtNLM"/>
    </source>
</evidence>
<evidence type="ECO:0000313" key="2">
    <source>
        <dbReference type="Proteomes" id="UP001148838"/>
    </source>
</evidence>
<dbReference type="Gene3D" id="3.30.420.10">
    <property type="entry name" value="Ribonuclease H-like superfamily/Ribonuclease H"/>
    <property type="match status" value="1"/>
</dbReference>
<organism evidence="1 2">
    <name type="scientific">Periplaneta americana</name>
    <name type="common">American cockroach</name>
    <name type="synonym">Blatta americana</name>
    <dbReference type="NCBI Taxonomy" id="6978"/>
    <lineage>
        <taxon>Eukaryota</taxon>
        <taxon>Metazoa</taxon>
        <taxon>Ecdysozoa</taxon>
        <taxon>Arthropoda</taxon>
        <taxon>Hexapoda</taxon>
        <taxon>Insecta</taxon>
        <taxon>Pterygota</taxon>
        <taxon>Neoptera</taxon>
        <taxon>Polyneoptera</taxon>
        <taxon>Dictyoptera</taxon>
        <taxon>Blattodea</taxon>
        <taxon>Blattoidea</taxon>
        <taxon>Blattidae</taxon>
        <taxon>Blattinae</taxon>
        <taxon>Periplaneta</taxon>
    </lineage>
</organism>
<reference evidence="1 2" key="1">
    <citation type="journal article" date="2022" name="Allergy">
        <title>Genome assembly and annotation of Periplaneta americana reveal a comprehensive cockroach allergen profile.</title>
        <authorList>
            <person name="Wang L."/>
            <person name="Xiong Q."/>
            <person name="Saelim N."/>
            <person name="Wang L."/>
            <person name="Nong W."/>
            <person name="Wan A.T."/>
            <person name="Shi M."/>
            <person name="Liu X."/>
            <person name="Cao Q."/>
            <person name="Hui J.H.L."/>
            <person name="Sookrung N."/>
            <person name="Leung T.F."/>
            <person name="Tungtrongchitr A."/>
            <person name="Tsui S.K.W."/>
        </authorList>
    </citation>
    <scope>NUCLEOTIDE SEQUENCE [LARGE SCALE GENOMIC DNA]</scope>
    <source>
        <strain evidence="1">PWHHKU_190912</strain>
    </source>
</reference>
<accession>A0ABQ8SKY0</accession>